<gene>
    <name evidence="2" type="ORF">EYF80_062207</name>
</gene>
<name>A0A4Z2EFZ2_9TELE</name>
<evidence type="ECO:0000313" key="2">
    <source>
        <dbReference type="EMBL" id="TNN27645.1"/>
    </source>
</evidence>
<dbReference type="Proteomes" id="UP000314294">
    <property type="component" value="Unassembled WGS sequence"/>
</dbReference>
<evidence type="ECO:0000313" key="3">
    <source>
        <dbReference type="Proteomes" id="UP000314294"/>
    </source>
</evidence>
<accession>A0A4Z2EFZ2</accession>
<comment type="caution">
    <text evidence="2">The sequence shown here is derived from an EMBL/GenBank/DDBJ whole genome shotgun (WGS) entry which is preliminary data.</text>
</comment>
<organism evidence="2 3">
    <name type="scientific">Liparis tanakae</name>
    <name type="common">Tanaka's snailfish</name>
    <dbReference type="NCBI Taxonomy" id="230148"/>
    <lineage>
        <taxon>Eukaryota</taxon>
        <taxon>Metazoa</taxon>
        <taxon>Chordata</taxon>
        <taxon>Craniata</taxon>
        <taxon>Vertebrata</taxon>
        <taxon>Euteleostomi</taxon>
        <taxon>Actinopterygii</taxon>
        <taxon>Neopterygii</taxon>
        <taxon>Teleostei</taxon>
        <taxon>Neoteleostei</taxon>
        <taxon>Acanthomorphata</taxon>
        <taxon>Eupercaria</taxon>
        <taxon>Perciformes</taxon>
        <taxon>Cottioidei</taxon>
        <taxon>Cottales</taxon>
        <taxon>Liparidae</taxon>
        <taxon>Liparis</taxon>
    </lineage>
</organism>
<protein>
    <submittedName>
        <fullName evidence="2">Uncharacterized protein</fullName>
    </submittedName>
</protein>
<proteinExistence type="predicted"/>
<evidence type="ECO:0000256" key="1">
    <source>
        <dbReference type="SAM" id="MobiDB-lite"/>
    </source>
</evidence>
<reference evidence="2 3" key="1">
    <citation type="submission" date="2019-03" db="EMBL/GenBank/DDBJ databases">
        <title>First draft genome of Liparis tanakae, snailfish: a comprehensive survey of snailfish specific genes.</title>
        <authorList>
            <person name="Kim W."/>
            <person name="Song I."/>
            <person name="Jeong J.-H."/>
            <person name="Kim D."/>
            <person name="Kim S."/>
            <person name="Ryu S."/>
            <person name="Song J.Y."/>
            <person name="Lee S.K."/>
        </authorList>
    </citation>
    <scope>NUCLEOTIDE SEQUENCE [LARGE SCALE GENOMIC DNA]</scope>
    <source>
        <tissue evidence="2">Muscle</tissue>
    </source>
</reference>
<keyword evidence="3" id="KW-1185">Reference proteome</keyword>
<dbReference type="AlphaFoldDB" id="A0A4Z2EFZ2"/>
<dbReference type="EMBL" id="SRLO01007957">
    <property type="protein sequence ID" value="TNN27645.1"/>
    <property type="molecule type" value="Genomic_DNA"/>
</dbReference>
<sequence>MNPGEIPMNSSLFVSVCPPSGRNSRRCVVQPRPRRPITQQGGGHAPRAPGETSRYQPPAGKKARETQECVGINREDVCMVGAAATEISGSPLDVN</sequence>
<feature type="region of interest" description="Disordered" evidence="1">
    <location>
        <begin position="1"/>
        <end position="68"/>
    </location>
</feature>